<dbReference type="Pfam" id="PF02434">
    <property type="entry name" value="Fringe"/>
    <property type="match status" value="1"/>
</dbReference>
<evidence type="ECO:0000256" key="4">
    <source>
        <dbReference type="ARBA" id="ARBA00012557"/>
    </source>
</evidence>
<evidence type="ECO:0000256" key="5">
    <source>
        <dbReference type="ARBA" id="ARBA00022676"/>
    </source>
</evidence>
<evidence type="ECO:0000256" key="3">
    <source>
        <dbReference type="ARBA" id="ARBA00006462"/>
    </source>
</evidence>
<dbReference type="PANTHER" id="PTHR23033:SF14">
    <property type="entry name" value="GLYCOPROTEIN-N-ACETYLGALACTOSAMINE 3-BETA-GALACTOSYLTRANSFERASE 1-RELATED"/>
    <property type="match status" value="1"/>
</dbReference>
<evidence type="ECO:0000256" key="10">
    <source>
        <dbReference type="ARBA" id="ARBA00022989"/>
    </source>
</evidence>
<proteinExistence type="inferred from homology"/>
<keyword evidence="7 12" id="KW-0812">Transmembrane</keyword>
<dbReference type="InterPro" id="IPR003378">
    <property type="entry name" value="Fringe-like_glycosylTrfase"/>
</dbReference>
<comment type="similarity">
    <text evidence="3">Belongs to the glycosyltransferase 31 family. Beta3-Gal-T subfamily.</text>
</comment>
<keyword evidence="5" id="KW-0328">Glycosyltransferase</keyword>
<dbReference type="RefSeq" id="XP_002734821.1">
    <property type="nucleotide sequence ID" value="XM_002734775.1"/>
</dbReference>
<evidence type="ECO:0000313" key="15">
    <source>
        <dbReference type="RefSeq" id="XP_002734821.1"/>
    </source>
</evidence>
<dbReference type="PANTHER" id="PTHR23033">
    <property type="entry name" value="BETA1,3-GALACTOSYLTRANSFERASE"/>
    <property type="match status" value="1"/>
</dbReference>
<evidence type="ECO:0000256" key="6">
    <source>
        <dbReference type="ARBA" id="ARBA00022679"/>
    </source>
</evidence>
<organism evidence="14 15">
    <name type="scientific">Saccoglossus kowalevskii</name>
    <name type="common">Acorn worm</name>
    <dbReference type="NCBI Taxonomy" id="10224"/>
    <lineage>
        <taxon>Eukaryota</taxon>
        <taxon>Metazoa</taxon>
        <taxon>Hemichordata</taxon>
        <taxon>Enteropneusta</taxon>
        <taxon>Harrimaniidae</taxon>
        <taxon>Saccoglossus</taxon>
    </lineage>
</organism>
<keyword evidence="10 12" id="KW-1133">Transmembrane helix</keyword>
<evidence type="ECO:0000256" key="2">
    <source>
        <dbReference type="ARBA" id="ARBA00004922"/>
    </source>
</evidence>
<comment type="pathway">
    <text evidence="2">Protein modification; protein glycosylation.</text>
</comment>
<evidence type="ECO:0000256" key="12">
    <source>
        <dbReference type="SAM" id="Phobius"/>
    </source>
</evidence>
<reference evidence="15" key="1">
    <citation type="submission" date="2025-08" db="UniProtKB">
        <authorList>
            <consortium name="RefSeq"/>
        </authorList>
    </citation>
    <scope>IDENTIFICATION</scope>
    <source>
        <tissue evidence="15">Testes</tissue>
    </source>
</reference>
<sequence length="331" mass="38107">MSLLRLLRVWVATLSIGMLVFTGIVLFTYEIRTRTMWRKQMGDLVNIEYRDIEQGKISANTSSLREPHVTNDKYFSASSNHDLKNEVRVLIFVLTSSKTASERLSLVQETWGRRSNKILYLSSNADSNMSIIGLGGTDGYETLWGKTKRAFSYVYNNHLNDADWFMKVDDDTYVVVENLRRMLRGYNASKPLFFGHRFRYPSSVRQSYMSGGGGYVLSKAALARFVRLGLPNAVACEQNDMGAEDYLMGRCLERVGVVHGDSRDSRGRQRFLPLSLFHHFNGNYPKWMYEYEYYPLRSGRQCCSDSLVSAHYVRGNDMHLMDYLIYGLNPE</sequence>
<evidence type="ECO:0000256" key="9">
    <source>
        <dbReference type="ARBA" id="ARBA00022968"/>
    </source>
</evidence>
<evidence type="ECO:0000256" key="7">
    <source>
        <dbReference type="ARBA" id="ARBA00022692"/>
    </source>
</evidence>
<keyword evidence="14" id="KW-1185">Reference proteome</keyword>
<protein>
    <recommendedName>
        <fullName evidence="4">N-acetylgalactosaminide beta-1,3-galactosyltransferase</fullName>
        <ecNumber evidence="4">2.4.1.122</ecNumber>
    </recommendedName>
</protein>
<feature type="transmembrane region" description="Helical" evidence="12">
    <location>
        <begin position="6"/>
        <end position="29"/>
    </location>
</feature>
<evidence type="ECO:0000256" key="11">
    <source>
        <dbReference type="ARBA" id="ARBA00023136"/>
    </source>
</evidence>
<accession>A0ABM0GQ27</accession>
<name>A0ABM0GQ27_SACKO</name>
<dbReference type="EC" id="2.4.1.122" evidence="4"/>
<feature type="domain" description="Fringe-like glycosyltransferase" evidence="13">
    <location>
        <begin position="89"/>
        <end position="255"/>
    </location>
</feature>
<dbReference type="Proteomes" id="UP000694865">
    <property type="component" value="Unplaced"/>
</dbReference>
<dbReference type="Gene3D" id="3.90.550.50">
    <property type="match status" value="1"/>
</dbReference>
<evidence type="ECO:0000259" key="13">
    <source>
        <dbReference type="Pfam" id="PF02434"/>
    </source>
</evidence>
<evidence type="ECO:0000313" key="14">
    <source>
        <dbReference type="Proteomes" id="UP000694865"/>
    </source>
</evidence>
<dbReference type="InterPro" id="IPR026050">
    <property type="entry name" value="C1GALT1/C1GALT1_chp1"/>
</dbReference>
<keyword evidence="8" id="KW-0547">Nucleotide-binding</keyword>
<dbReference type="GeneID" id="100367212"/>
<evidence type="ECO:0000256" key="8">
    <source>
        <dbReference type="ARBA" id="ARBA00022741"/>
    </source>
</evidence>
<keyword evidence="9" id="KW-0735">Signal-anchor</keyword>
<comment type="subcellular location">
    <subcellularLocation>
        <location evidence="1">Membrane</location>
        <topology evidence="1">Single-pass type II membrane protein</topology>
    </subcellularLocation>
</comment>
<evidence type="ECO:0000256" key="1">
    <source>
        <dbReference type="ARBA" id="ARBA00004606"/>
    </source>
</evidence>
<keyword evidence="11 12" id="KW-0472">Membrane</keyword>
<gene>
    <name evidence="15" type="primary">LOC100367212</name>
</gene>
<keyword evidence="6" id="KW-0808">Transferase</keyword>